<sequence length="222" mass="24236">METLLVVEHKNQYYSRVKPHGPGRVGPSPSKSFRGINCRTFQSGTGILPTPPPLKSSSTSTSTSTSTPVSKKPCPPSAYSPKTPTPSADSQIDAKPKFYSDSKAVSRSNVRTNPIPINARNLKKEKPFNESFSFSELWAGPAYSNSPPPSSLPIPKFSVRPKRTVSLELPSSVSAIEMHPIARSAPPSPTREHSSSKRDLFYNADSATRTLRRILNLDVDDE</sequence>
<evidence type="ECO:0000313" key="2">
    <source>
        <dbReference type="EMBL" id="PRQ26078.1"/>
    </source>
</evidence>
<proteinExistence type="predicted"/>
<feature type="compositionally biased region" description="Low complexity" evidence="1">
    <location>
        <begin position="55"/>
        <end position="72"/>
    </location>
</feature>
<keyword evidence="3" id="KW-1185">Reference proteome</keyword>
<evidence type="ECO:0000256" key="1">
    <source>
        <dbReference type="SAM" id="MobiDB-lite"/>
    </source>
</evidence>
<name>A0A2P6PVY4_ROSCH</name>
<feature type="region of interest" description="Disordered" evidence="1">
    <location>
        <begin position="15"/>
        <end position="112"/>
    </location>
</feature>
<dbReference type="Proteomes" id="UP000238479">
    <property type="component" value="Chromosome 6"/>
</dbReference>
<dbReference type="STRING" id="74649.A0A2P6PVY4"/>
<dbReference type="OrthoDB" id="1921042at2759"/>
<dbReference type="PANTHER" id="PTHR35306:SF1">
    <property type="entry name" value="VQ DOMAIN-CONTAINING PROTEIN"/>
    <property type="match status" value="1"/>
</dbReference>
<protein>
    <submittedName>
        <fullName evidence="2">Uncharacterized protein</fullName>
    </submittedName>
</protein>
<comment type="caution">
    <text evidence="2">The sequence shown here is derived from an EMBL/GenBank/DDBJ whole genome shotgun (WGS) entry which is preliminary data.</text>
</comment>
<dbReference type="InterPro" id="IPR028322">
    <property type="entry name" value="PNRC-like_rgn"/>
</dbReference>
<feature type="compositionally biased region" description="Basic and acidic residues" evidence="1">
    <location>
        <begin position="190"/>
        <end position="200"/>
    </location>
</feature>
<accession>A0A2P6PVY4</accession>
<evidence type="ECO:0000313" key="3">
    <source>
        <dbReference type="Proteomes" id="UP000238479"/>
    </source>
</evidence>
<dbReference type="Pfam" id="PF15365">
    <property type="entry name" value="PNRC"/>
    <property type="match status" value="1"/>
</dbReference>
<dbReference type="PANTHER" id="PTHR35306">
    <property type="entry name" value="BNAA03G57290D PROTEIN"/>
    <property type="match status" value="1"/>
</dbReference>
<dbReference type="GO" id="GO:0016071">
    <property type="term" value="P:mRNA metabolic process"/>
    <property type="evidence" value="ECO:0007669"/>
    <property type="project" value="UniProtKB-ARBA"/>
</dbReference>
<reference evidence="2 3" key="1">
    <citation type="journal article" date="2018" name="Nat. Genet.">
        <title>The Rosa genome provides new insights in the design of modern roses.</title>
        <authorList>
            <person name="Bendahmane M."/>
        </authorList>
    </citation>
    <scope>NUCLEOTIDE SEQUENCE [LARGE SCALE GENOMIC DNA]</scope>
    <source>
        <strain evidence="3">cv. Old Blush</strain>
    </source>
</reference>
<feature type="region of interest" description="Disordered" evidence="1">
    <location>
        <begin position="178"/>
        <end position="202"/>
    </location>
</feature>
<dbReference type="AlphaFoldDB" id="A0A2P6PVY4"/>
<dbReference type="EMBL" id="PDCK01000044">
    <property type="protein sequence ID" value="PRQ26078.1"/>
    <property type="molecule type" value="Genomic_DNA"/>
</dbReference>
<dbReference type="Gramene" id="PRQ26078">
    <property type="protein sequence ID" value="PRQ26078"/>
    <property type="gene ID" value="RchiOBHm_Chr6g0290651"/>
</dbReference>
<organism evidence="2 3">
    <name type="scientific">Rosa chinensis</name>
    <name type="common">China rose</name>
    <dbReference type="NCBI Taxonomy" id="74649"/>
    <lineage>
        <taxon>Eukaryota</taxon>
        <taxon>Viridiplantae</taxon>
        <taxon>Streptophyta</taxon>
        <taxon>Embryophyta</taxon>
        <taxon>Tracheophyta</taxon>
        <taxon>Spermatophyta</taxon>
        <taxon>Magnoliopsida</taxon>
        <taxon>eudicotyledons</taxon>
        <taxon>Gunneridae</taxon>
        <taxon>Pentapetalae</taxon>
        <taxon>rosids</taxon>
        <taxon>fabids</taxon>
        <taxon>Rosales</taxon>
        <taxon>Rosaceae</taxon>
        <taxon>Rosoideae</taxon>
        <taxon>Rosoideae incertae sedis</taxon>
        <taxon>Rosa</taxon>
    </lineage>
</organism>
<dbReference type="OMA" id="RNQYYSG"/>
<feature type="compositionally biased region" description="Polar residues" evidence="1">
    <location>
        <begin position="103"/>
        <end position="112"/>
    </location>
</feature>
<feature type="compositionally biased region" description="Polar residues" evidence="1">
    <location>
        <begin position="80"/>
        <end position="90"/>
    </location>
</feature>
<gene>
    <name evidence="2" type="ORF">RchiOBHm_Chr6g0290651</name>
</gene>